<evidence type="ECO:0000313" key="1">
    <source>
        <dbReference type="EMBL" id="MBM0650274.1"/>
    </source>
</evidence>
<dbReference type="EMBL" id="JAEUAH010000006">
    <property type="protein sequence ID" value="MBM0650274.1"/>
    <property type="molecule type" value="Genomic_DNA"/>
</dbReference>
<protein>
    <submittedName>
        <fullName evidence="1">Uncharacterized protein</fullName>
    </submittedName>
</protein>
<comment type="caution">
    <text evidence="1">The sequence shown here is derived from an EMBL/GenBank/DDBJ whole genome shotgun (WGS) entry which is preliminary data.</text>
</comment>
<gene>
    <name evidence="1" type="ORF">JNB19_05825</name>
</gene>
<organism evidence="1 2">
    <name type="scientific">Capnocytophaga genosp. AHN8471</name>
    <dbReference type="NCBI Taxonomy" id="327574"/>
    <lineage>
        <taxon>Bacteria</taxon>
        <taxon>Pseudomonadati</taxon>
        <taxon>Bacteroidota</taxon>
        <taxon>Flavobacteriia</taxon>
        <taxon>Flavobacteriales</taxon>
        <taxon>Flavobacteriaceae</taxon>
        <taxon>Capnocytophaga</taxon>
    </lineage>
</organism>
<dbReference type="Proteomes" id="UP000603506">
    <property type="component" value="Unassembled WGS sequence"/>
</dbReference>
<accession>A0ABS1YV36</accession>
<sequence length="279" mass="31946">MAENQKTNLATVRFSSGVGNTLQIKFPEVRSNNQYIYYTKEGDFLGGNLNSDKVYISTKEEYNKAKNKRKWLYLNDDTKLIKNIDGKPVHHHLFIAFASAVWAESSGIEEESCAIANSFINFLKNEKTVNLKSLEDIVMYENAFSYGVKQSLLNNFLSKREYEKNSKGEIKAVINALHPEFKIPFSSDYSQGADAWDGIDLVQSTRKNSHRGYIWSSDSKILLEKYKKERNGGVDVSKFTYKDKDYQIKALVIIGKTIFCKSFTNRTEKKQGSKFSIKL</sequence>
<proteinExistence type="predicted"/>
<reference evidence="1 2" key="1">
    <citation type="submission" date="2021-01" db="EMBL/GenBank/DDBJ databases">
        <title>Evidence that Capnocytophaga endodontalis is a later homotypic synonym for Capnocytophaga genospecies AHN8471, and request for opinion on proposed recognition of strain AHN8471 as type strain of the species.</title>
        <authorList>
            <person name="Nicholson A.C."/>
            <person name="Hopper C.L."/>
            <person name="Gulvik C.A."/>
            <person name="Mcquiston J.R."/>
            <person name="Lau E.F."/>
        </authorList>
    </citation>
    <scope>NUCLEOTIDE SEQUENCE [LARGE SCALE GENOMIC DNA]</scope>
    <source>
        <strain evidence="1 2">AHN9576</strain>
    </source>
</reference>
<dbReference type="RefSeq" id="WP_203093815.1">
    <property type="nucleotide sequence ID" value="NZ_JAESPH010000009.1"/>
</dbReference>
<keyword evidence="2" id="KW-1185">Reference proteome</keyword>
<name>A0ABS1YV36_9FLAO</name>
<evidence type="ECO:0000313" key="2">
    <source>
        <dbReference type="Proteomes" id="UP000603506"/>
    </source>
</evidence>